<gene>
    <name evidence="2" type="ORF">N7498_011012</name>
</gene>
<dbReference type="GeneID" id="83185369"/>
<keyword evidence="3" id="KW-1185">Reference proteome</keyword>
<dbReference type="EMBL" id="JAPQKR010000016">
    <property type="protein sequence ID" value="KAJ5192027.1"/>
    <property type="molecule type" value="Genomic_DNA"/>
</dbReference>
<accession>A0A9W9J9G9</accession>
<feature type="signal peptide" evidence="1">
    <location>
        <begin position="1"/>
        <end position="19"/>
    </location>
</feature>
<dbReference type="AlphaFoldDB" id="A0A9W9J9G9"/>
<dbReference type="InterPro" id="IPR013078">
    <property type="entry name" value="His_Pase_superF_clade-1"/>
</dbReference>
<sequence length="389" mass="43189">MKILLLPFPVLGLVALVQASYINYTTVTGYFMQDEASTNADTFVYYEENFGLINRTYAADLNNPASKDMTQWQRFYREVSLLNQLSPNNVEYKVFFFGRHGDGYHNDAQAYYGTPAWNCYWAELNGNGTISWYDAALSPAGISQAQIAHDFWQWLINDQKIHTPDAYYTSPLTRCLETANITFTGLDMPKDSSEFKPTVKELFRENISIHTCDNRHNKTYIHDMFPSWIIEAGFSENDKLWNGVTAETDAAEAVRSKMVMDEVFLQLKMKQTSNLFVSVTSHSGEIGSLLSVLGHRTFSLNTGAVIPVLIKAETLERDVATTCKTWSVSAHCTAPPATSLASCVCAASAAPVTTLLVTVTSVLPTETGPVCYNTALPTDIVQAGRVGRV</sequence>
<evidence type="ECO:0000256" key="1">
    <source>
        <dbReference type="SAM" id="SignalP"/>
    </source>
</evidence>
<dbReference type="CDD" id="cd07067">
    <property type="entry name" value="HP_PGM_like"/>
    <property type="match status" value="1"/>
</dbReference>
<dbReference type="Proteomes" id="UP001150904">
    <property type="component" value="Unassembled WGS sequence"/>
</dbReference>
<dbReference type="PANTHER" id="PTHR48100">
    <property type="entry name" value="BROAD-SPECIFICITY PHOSPHATASE YOR283W-RELATED"/>
    <property type="match status" value="1"/>
</dbReference>
<evidence type="ECO:0008006" key="4">
    <source>
        <dbReference type="Google" id="ProtNLM"/>
    </source>
</evidence>
<proteinExistence type="predicted"/>
<protein>
    <recommendedName>
        <fullName evidence="4">GPI anchored protein</fullName>
    </recommendedName>
</protein>
<evidence type="ECO:0000313" key="2">
    <source>
        <dbReference type="EMBL" id="KAJ5192027.1"/>
    </source>
</evidence>
<dbReference type="RefSeq" id="XP_058304967.1">
    <property type="nucleotide sequence ID" value="XM_058458068.1"/>
</dbReference>
<feature type="chain" id="PRO_5040951946" description="GPI anchored protein" evidence="1">
    <location>
        <begin position="20"/>
        <end position="389"/>
    </location>
</feature>
<dbReference type="PANTHER" id="PTHR48100:SF32">
    <property type="entry name" value="ANCHORED PROTEIN, PUTATIVE (AFU_ORTHOLOGUE AFUA_1G10590)-RELATED"/>
    <property type="match status" value="1"/>
</dbReference>
<dbReference type="Gene3D" id="3.40.50.1240">
    <property type="entry name" value="Phosphoglycerate mutase-like"/>
    <property type="match status" value="1"/>
</dbReference>
<dbReference type="SUPFAM" id="SSF53254">
    <property type="entry name" value="Phosphoglycerate mutase-like"/>
    <property type="match status" value="1"/>
</dbReference>
<reference evidence="2" key="2">
    <citation type="journal article" date="2023" name="IMA Fungus">
        <title>Comparative genomic study of the Penicillium genus elucidates a diverse pangenome and 15 lateral gene transfer events.</title>
        <authorList>
            <person name="Petersen C."/>
            <person name="Sorensen T."/>
            <person name="Nielsen M.R."/>
            <person name="Sondergaard T.E."/>
            <person name="Sorensen J.L."/>
            <person name="Fitzpatrick D.A."/>
            <person name="Frisvad J.C."/>
            <person name="Nielsen K.L."/>
        </authorList>
    </citation>
    <scope>NUCLEOTIDE SEQUENCE</scope>
    <source>
        <strain evidence="2">IBT 15544</strain>
    </source>
</reference>
<reference evidence="2" key="1">
    <citation type="submission" date="2022-12" db="EMBL/GenBank/DDBJ databases">
        <authorList>
            <person name="Petersen C."/>
        </authorList>
    </citation>
    <scope>NUCLEOTIDE SEQUENCE</scope>
    <source>
        <strain evidence="2">IBT 15544</strain>
    </source>
</reference>
<evidence type="ECO:0000313" key="3">
    <source>
        <dbReference type="Proteomes" id="UP001150904"/>
    </source>
</evidence>
<dbReference type="GO" id="GO:0005737">
    <property type="term" value="C:cytoplasm"/>
    <property type="evidence" value="ECO:0007669"/>
    <property type="project" value="TreeGrafter"/>
</dbReference>
<comment type="caution">
    <text evidence="2">The sequence shown here is derived from an EMBL/GenBank/DDBJ whole genome shotgun (WGS) entry which is preliminary data.</text>
</comment>
<dbReference type="InterPro" id="IPR050275">
    <property type="entry name" value="PGM_Phosphatase"/>
</dbReference>
<keyword evidence="1" id="KW-0732">Signal</keyword>
<dbReference type="Pfam" id="PF00300">
    <property type="entry name" value="His_Phos_1"/>
    <property type="match status" value="1"/>
</dbReference>
<dbReference type="InterPro" id="IPR029033">
    <property type="entry name" value="His_PPase_superfam"/>
</dbReference>
<name>A0A9W9J9G9_9EURO</name>
<dbReference type="GO" id="GO:0016791">
    <property type="term" value="F:phosphatase activity"/>
    <property type="evidence" value="ECO:0007669"/>
    <property type="project" value="TreeGrafter"/>
</dbReference>
<organism evidence="2 3">
    <name type="scientific">Penicillium cinerascens</name>
    <dbReference type="NCBI Taxonomy" id="70096"/>
    <lineage>
        <taxon>Eukaryota</taxon>
        <taxon>Fungi</taxon>
        <taxon>Dikarya</taxon>
        <taxon>Ascomycota</taxon>
        <taxon>Pezizomycotina</taxon>
        <taxon>Eurotiomycetes</taxon>
        <taxon>Eurotiomycetidae</taxon>
        <taxon>Eurotiales</taxon>
        <taxon>Aspergillaceae</taxon>
        <taxon>Penicillium</taxon>
    </lineage>
</organism>
<dbReference type="OrthoDB" id="496981at2759"/>